<accession>A0ABW2N347</accession>
<evidence type="ECO:0000313" key="3">
    <source>
        <dbReference type="EMBL" id="MFC7360909.1"/>
    </source>
</evidence>
<dbReference type="Pfam" id="PF01613">
    <property type="entry name" value="Flavin_Reduct"/>
    <property type="match status" value="1"/>
</dbReference>
<dbReference type="SUPFAM" id="SSF50475">
    <property type="entry name" value="FMN-binding split barrel"/>
    <property type="match status" value="1"/>
</dbReference>
<dbReference type="EC" id="1.5.1.-" evidence="3"/>
<dbReference type="InterPro" id="IPR002563">
    <property type="entry name" value="Flavin_Rdtase-like_dom"/>
</dbReference>
<feature type="domain" description="Flavin reductase like" evidence="2">
    <location>
        <begin position="17"/>
        <end position="163"/>
    </location>
</feature>
<dbReference type="PANTHER" id="PTHR30466">
    <property type="entry name" value="FLAVIN REDUCTASE"/>
    <property type="match status" value="1"/>
</dbReference>
<dbReference type="SMART" id="SM00903">
    <property type="entry name" value="Flavin_Reduct"/>
    <property type="match status" value="1"/>
</dbReference>
<protein>
    <submittedName>
        <fullName evidence="3">Flavin reductase family protein</fullName>
        <ecNumber evidence="3">1.5.1.-</ecNumber>
    </submittedName>
</protein>
<dbReference type="InterPro" id="IPR012349">
    <property type="entry name" value="Split_barrel_FMN-bd"/>
</dbReference>
<sequence length="168" mass="17903">MDVREGDRAAREFSAFVDGLDYPMYVVTVAEGGERSGCLVGFGSQVSLDPPRFLVCISVANHTHAVALGADLLAVHLLGPEQHGLAELFGAETGDEVDKFERCTWQAGPGGVPVLDDCPRVLVGRVRERLDLGDHTGFVLDPVSVTARDGEPGLTFHDVDDIDPGHPA</sequence>
<dbReference type="PANTHER" id="PTHR30466:SF15">
    <property type="entry name" value="POSSIBLE OXIDOREDUCTASE"/>
    <property type="match status" value="1"/>
</dbReference>
<reference evidence="4" key="1">
    <citation type="journal article" date="2019" name="Int. J. Syst. Evol. Microbiol.">
        <title>The Global Catalogue of Microorganisms (GCM) 10K type strain sequencing project: providing services to taxonomists for standard genome sequencing and annotation.</title>
        <authorList>
            <consortium name="The Broad Institute Genomics Platform"/>
            <consortium name="The Broad Institute Genome Sequencing Center for Infectious Disease"/>
            <person name="Wu L."/>
            <person name="Ma J."/>
        </authorList>
    </citation>
    <scope>NUCLEOTIDE SEQUENCE [LARGE SCALE GENOMIC DNA]</scope>
    <source>
        <strain evidence="4">FCH27</strain>
    </source>
</reference>
<dbReference type="InterPro" id="IPR050268">
    <property type="entry name" value="NADH-dep_flavin_reductase"/>
</dbReference>
<comment type="caution">
    <text evidence="3">The sequence shown here is derived from an EMBL/GenBank/DDBJ whole genome shotgun (WGS) entry which is preliminary data.</text>
</comment>
<keyword evidence="4" id="KW-1185">Reference proteome</keyword>
<dbReference type="RefSeq" id="WP_255888570.1">
    <property type="nucleotide sequence ID" value="NZ_JAFMZM010000001.1"/>
</dbReference>
<proteinExistence type="predicted"/>
<dbReference type="EMBL" id="JBHTCH010000014">
    <property type="protein sequence ID" value="MFC7360909.1"/>
    <property type="molecule type" value="Genomic_DNA"/>
</dbReference>
<evidence type="ECO:0000313" key="4">
    <source>
        <dbReference type="Proteomes" id="UP001596524"/>
    </source>
</evidence>
<dbReference type="Gene3D" id="2.30.110.10">
    <property type="entry name" value="Electron Transport, Fmn-binding Protein, Chain A"/>
    <property type="match status" value="1"/>
</dbReference>
<evidence type="ECO:0000259" key="2">
    <source>
        <dbReference type="SMART" id="SM00903"/>
    </source>
</evidence>
<dbReference type="Proteomes" id="UP001596524">
    <property type="component" value="Unassembled WGS sequence"/>
</dbReference>
<evidence type="ECO:0000256" key="1">
    <source>
        <dbReference type="ARBA" id="ARBA00023002"/>
    </source>
</evidence>
<name>A0ABW2N347_9ACTN</name>
<dbReference type="GO" id="GO:0016491">
    <property type="term" value="F:oxidoreductase activity"/>
    <property type="evidence" value="ECO:0007669"/>
    <property type="project" value="UniProtKB-KW"/>
</dbReference>
<keyword evidence="1 3" id="KW-0560">Oxidoreductase</keyword>
<gene>
    <name evidence="3" type="ORF">ACFQO6_11560</name>
</gene>
<organism evidence="3 4">
    <name type="scientific">Nocardioides astragali</name>
    <dbReference type="NCBI Taxonomy" id="1776736"/>
    <lineage>
        <taxon>Bacteria</taxon>
        <taxon>Bacillati</taxon>
        <taxon>Actinomycetota</taxon>
        <taxon>Actinomycetes</taxon>
        <taxon>Propionibacteriales</taxon>
        <taxon>Nocardioidaceae</taxon>
        <taxon>Nocardioides</taxon>
    </lineage>
</organism>